<evidence type="ECO:0000313" key="3">
    <source>
        <dbReference type="Proteomes" id="UP000008063"/>
    </source>
</evidence>
<feature type="region of interest" description="Disordered" evidence="1">
    <location>
        <begin position="1"/>
        <end position="43"/>
    </location>
</feature>
<dbReference type="STRING" id="936435.F8Q419"/>
<dbReference type="EMBL" id="GL945483">
    <property type="protein sequence ID" value="EGN96875.1"/>
    <property type="molecule type" value="Genomic_DNA"/>
</dbReference>
<accession>F8Q419</accession>
<evidence type="ECO:0000256" key="1">
    <source>
        <dbReference type="SAM" id="MobiDB-lite"/>
    </source>
</evidence>
<dbReference type="OMA" id="SAWAMEY"/>
<dbReference type="InParanoid" id="F8Q419"/>
<sequence length="618" mass="68910">MSTSRLVSSSSSSSSSSWTEGGLLLSSSSSMREQSDQQRRRDAKERLLFQCSIAPSGDLGCAPLRSTANAGIVAQTTDPIHTLTCHDTEDNDDFIGHGLVTDNDEDVVMDSDAEDNLDVYPDISLPRPELYHNLDQEDDEDDMSMGGLESFNDTTQNLPPTTDSSHNSQNPPPPPDPSHNSDRVYHHGIDIDIDVLAETARLEDIQIAIQFIQALKNATLNDEANKLDKDMLHRLQDPPQASLDIDDPDVLLSIETFMALSNSSQETYHLIRKAILHRYPDSKMLSYDQVKRRITKMSGVGSIVHDMCVTSCLAYTGPFASLEICPKCGEPRYDQSKLASSGGKEKVPRQQFHTIPVGPQLQALWRHSDTATSMHYRERQTADIMEELKLDNNILSSYDDFFHRKDYLDAVSDGRINAHDSVLMISVDGAQLYESKASDCWIYIWVVMDHTPNVHYKKKHVLPGGFIPGSNKPKNLDSFMFPGLHHVAALQKEGLVIWDALTNSLHVSHPFLAIANSDGPGLMYFNGFAGYHGKIGCRQLCGQKGRHKAGGPHYYPALLKPHNYSVEGCNHDDIDYRQVLPPTPGLYYQNLCFLIASPNVTQYKKRLLETGNLKNLKT</sequence>
<evidence type="ECO:0000313" key="2">
    <source>
        <dbReference type="EMBL" id="EGN96875.1"/>
    </source>
</evidence>
<name>F8Q419_SERL3</name>
<reference evidence="3" key="1">
    <citation type="journal article" date="2011" name="Science">
        <title>The plant cell wall-decomposing machinery underlies the functional diversity of forest fungi.</title>
        <authorList>
            <person name="Eastwood D.C."/>
            <person name="Floudas D."/>
            <person name="Binder M."/>
            <person name="Majcherczyk A."/>
            <person name="Schneider P."/>
            <person name="Aerts A."/>
            <person name="Asiegbu F.O."/>
            <person name="Baker S.E."/>
            <person name="Barry K."/>
            <person name="Bendiksby M."/>
            <person name="Blumentritt M."/>
            <person name="Coutinho P.M."/>
            <person name="Cullen D."/>
            <person name="de Vries R.P."/>
            <person name="Gathman A."/>
            <person name="Goodell B."/>
            <person name="Henrissat B."/>
            <person name="Ihrmark K."/>
            <person name="Kauserud H."/>
            <person name="Kohler A."/>
            <person name="LaButti K."/>
            <person name="Lapidus A."/>
            <person name="Lavin J.L."/>
            <person name="Lee Y.-H."/>
            <person name="Lindquist E."/>
            <person name="Lilly W."/>
            <person name="Lucas S."/>
            <person name="Morin E."/>
            <person name="Murat C."/>
            <person name="Oguiza J.A."/>
            <person name="Park J."/>
            <person name="Pisabarro A.G."/>
            <person name="Riley R."/>
            <person name="Rosling A."/>
            <person name="Salamov A."/>
            <person name="Schmidt O."/>
            <person name="Schmutz J."/>
            <person name="Skrede I."/>
            <person name="Stenlid J."/>
            <person name="Wiebenga A."/>
            <person name="Xie X."/>
            <person name="Kuees U."/>
            <person name="Hibbett D.S."/>
            <person name="Hoffmeister D."/>
            <person name="Hoegberg N."/>
            <person name="Martin F."/>
            <person name="Grigoriev I.V."/>
            <person name="Watkinson S.C."/>
        </authorList>
    </citation>
    <scope>NUCLEOTIDE SEQUENCE [LARGE SCALE GENOMIC DNA]</scope>
    <source>
        <strain evidence="3">strain S7.3</strain>
    </source>
</reference>
<gene>
    <name evidence="2" type="ORF">SERLA73DRAFT_75722</name>
</gene>
<organism evidence="3">
    <name type="scientific">Serpula lacrymans var. lacrymans (strain S7.3)</name>
    <name type="common">Dry rot fungus</name>
    <dbReference type="NCBI Taxonomy" id="936435"/>
    <lineage>
        <taxon>Eukaryota</taxon>
        <taxon>Fungi</taxon>
        <taxon>Dikarya</taxon>
        <taxon>Basidiomycota</taxon>
        <taxon>Agaricomycotina</taxon>
        <taxon>Agaricomycetes</taxon>
        <taxon>Agaricomycetidae</taxon>
        <taxon>Boletales</taxon>
        <taxon>Coniophorineae</taxon>
        <taxon>Serpulaceae</taxon>
        <taxon>Serpula</taxon>
    </lineage>
</organism>
<dbReference type="HOGENOM" id="CLU_442240_0_0_1"/>
<dbReference type="OrthoDB" id="2669721at2759"/>
<protein>
    <submittedName>
        <fullName evidence="2">Uncharacterized protein</fullName>
    </submittedName>
</protein>
<feature type="compositionally biased region" description="Basic and acidic residues" evidence="1">
    <location>
        <begin position="33"/>
        <end position="43"/>
    </location>
</feature>
<dbReference type="eggNOG" id="ENOG502SH1N">
    <property type="taxonomic scope" value="Eukaryota"/>
</dbReference>
<proteinExistence type="predicted"/>
<dbReference type="Proteomes" id="UP000008063">
    <property type="component" value="Unassembled WGS sequence"/>
</dbReference>
<feature type="region of interest" description="Disordered" evidence="1">
    <location>
        <begin position="137"/>
        <end position="184"/>
    </location>
</feature>
<feature type="compositionally biased region" description="Polar residues" evidence="1">
    <location>
        <begin position="151"/>
        <end position="162"/>
    </location>
</feature>
<keyword evidence="3" id="KW-1185">Reference proteome</keyword>
<feature type="compositionally biased region" description="Low complexity" evidence="1">
    <location>
        <begin position="1"/>
        <end position="30"/>
    </location>
</feature>
<dbReference type="AlphaFoldDB" id="F8Q419"/>